<dbReference type="EMBL" id="CP015217">
    <property type="protein sequence ID" value="AOP33830.1"/>
    <property type="molecule type" value="Genomic_DNA"/>
</dbReference>
<organism evidence="2 3">
    <name type="scientific">Leptospira tipperaryensis</name>
    <dbReference type="NCBI Taxonomy" id="2564040"/>
    <lineage>
        <taxon>Bacteria</taxon>
        <taxon>Pseudomonadati</taxon>
        <taxon>Spirochaetota</taxon>
        <taxon>Spirochaetia</taxon>
        <taxon>Leptospirales</taxon>
        <taxon>Leptospiraceae</taxon>
        <taxon>Leptospira</taxon>
    </lineage>
</organism>
<dbReference type="RefSeq" id="WP_069607062.1">
    <property type="nucleotide sequence ID" value="NZ_CP015217.1"/>
</dbReference>
<dbReference type="InterPro" id="IPR037401">
    <property type="entry name" value="SnoaL-like"/>
</dbReference>
<dbReference type="Pfam" id="PF12680">
    <property type="entry name" value="SnoaL_2"/>
    <property type="match status" value="1"/>
</dbReference>
<accession>A0A1D7UW47</accession>
<evidence type="ECO:0000313" key="2">
    <source>
        <dbReference type="EMBL" id="AOP33830.1"/>
    </source>
</evidence>
<evidence type="ECO:0000313" key="3">
    <source>
        <dbReference type="Proteomes" id="UP000094197"/>
    </source>
</evidence>
<dbReference type="InterPro" id="IPR032710">
    <property type="entry name" value="NTF2-like_dom_sf"/>
</dbReference>
<dbReference type="Gene3D" id="3.10.450.50">
    <property type="match status" value="1"/>
</dbReference>
<dbReference type="KEGG" id="laj:A0128_08230"/>
<gene>
    <name evidence="2" type="ORF">A0128_08230</name>
</gene>
<keyword evidence="3" id="KW-1185">Reference proteome</keyword>
<dbReference type="PANTHER" id="PTHR41252">
    <property type="entry name" value="BLR2505 PROTEIN"/>
    <property type="match status" value="1"/>
</dbReference>
<sequence length="135" mass="15896">MSLEENKQIVRNYFQFMNEKNFSQAVELLSDELVWWIIGKTKVSGKNDKRTVQLGFKLLHRTFSDFHFILHDFTAEDNRVSLTAESKGKHSNGKLYNNHYHFLFTIEDGRIQSAKEYLDTEHAIWIDQAETQPIS</sequence>
<dbReference type="Proteomes" id="UP000094197">
    <property type="component" value="Chromosome 1"/>
</dbReference>
<name>A0A1D7UW47_9LEPT</name>
<protein>
    <submittedName>
        <fullName evidence="2">Polyketide cyclase</fullName>
    </submittedName>
</protein>
<dbReference type="PANTHER" id="PTHR41252:SF1">
    <property type="entry name" value="BLR2505 PROTEIN"/>
    <property type="match status" value="1"/>
</dbReference>
<dbReference type="SUPFAM" id="SSF54427">
    <property type="entry name" value="NTF2-like"/>
    <property type="match status" value="1"/>
</dbReference>
<reference evidence="2 3" key="1">
    <citation type="submission" date="2016-04" db="EMBL/GenBank/DDBJ databases">
        <title>Complete genome seqeunce of Leptospira alstonii serovar Room22.</title>
        <authorList>
            <person name="Nally J.E."/>
            <person name="Bayles D.O."/>
            <person name="Hurley D."/>
            <person name="Fanning S."/>
            <person name="McMahon B.J."/>
            <person name="Arent Z."/>
        </authorList>
    </citation>
    <scope>NUCLEOTIDE SEQUENCE [LARGE SCALE GENOMIC DNA]</scope>
    <source>
        <strain evidence="2 3">GWTS #1</strain>
    </source>
</reference>
<feature type="domain" description="SnoaL-like" evidence="1">
    <location>
        <begin position="10"/>
        <end position="112"/>
    </location>
</feature>
<evidence type="ECO:0000259" key="1">
    <source>
        <dbReference type="Pfam" id="PF12680"/>
    </source>
</evidence>
<dbReference type="OrthoDB" id="6657864at2"/>
<dbReference type="AlphaFoldDB" id="A0A1D7UW47"/>
<proteinExistence type="predicted"/>